<sequence length="229" mass="24481">MLVALKSELIASVQALPHEPLFGSDTIVKMAKAVLEGGAKALRIQSVNDIKAVKEAFPTVPVIGLIKQDYSDSEIFITPTAKEVQAIIDSGADMIALDMTGRSRPFGESVESLIQQIRRTSCLIMADIATYEQGIEAEKLGVDCVSTTLSGYTPDTAHQGEAPDLPLIRRLSQSLTIPVIAEGRISTPLHVSQAMAAGAWTVVVGSAITRPQLITQKFAQAIQAEKELT</sequence>
<proteinExistence type="inferred from homology"/>
<dbReference type="SUPFAM" id="SSF51366">
    <property type="entry name" value="Ribulose-phoshate binding barrel"/>
    <property type="match status" value="1"/>
</dbReference>
<dbReference type="AlphaFoldDB" id="A0AAU9PYH5"/>
<dbReference type="CDD" id="cd04729">
    <property type="entry name" value="NanE"/>
    <property type="match status" value="1"/>
</dbReference>
<dbReference type="GO" id="GO:0005975">
    <property type="term" value="P:carbohydrate metabolic process"/>
    <property type="evidence" value="ECO:0007669"/>
    <property type="project" value="UniProtKB-UniRule"/>
</dbReference>
<dbReference type="FunFam" id="3.20.20.70:FF:000035">
    <property type="entry name" value="Putative N-acetylmannosamine-6-phosphate 2-epimerase"/>
    <property type="match status" value="1"/>
</dbReference>
<comment type="catalytic activity">
    <reaction evidence="1 6">
        <text>an N-acyl-D-glucosamine 6-phosphate = an N-acyl-D-mannosamine 6-phosphate</text>
        <dbReference type="Rhea" id="RHEA:23932"/>
        <dbReference type="ChEBI" id="CHEBI:57599"/>
        <dbReference type="ChEBI" id="CHEBI:57666"/>
        <dbReference type="EC" id="5.1.3.9"/>
    </reaction>
</comment>
<comment type="pathway">
    <text evidence="3 6">Amino-sugar metabolism; N-acetylneuraminate degradation; D-fructose 6-phosphate from N-acetylneuraminate: step 3/5.</text>
</comment>
<reference evidence="7" key="1">
    <citation type="submission" date="2022-01" db="EMBL/GenBank/DDBJ databases">
        <authorList>
            <person name="Lagorce A."/>
        </authorList>
    </citation>
    <scope>NUCLEOTIDE SEQUENCE</scope>
    <source>
        <strain evidence="7">Th15_F1_D04</strain>
    </source>
</reference>
<dbReference type="Pfam" id="PF04131">
    <property type="entry name" value="NanE"/>
    <property type="match status" value="1"/>
</dbReference>
<evidence type="ECO:0000256" key="3">
    <source>
        <dbReference type="ARBA" id="ARBA00005081"/>
    </source>
</evidence>
<evidence type="ECO:0000313" key="7">
    <source>
        <dbReference type="EMBL" id="CAH1521000.1"/>
    </source>
</evidence>
<name>A0AAU9PYH5_9VIBR</name>
<dbReference type="RefSeq" id="WP_005442934.1">
    <property type="nucleotide sequence ID" value="NZ_BBLB01000008.1"/>
</dbReference>
<accession>A0AAU9PYH5</accession>
<dbReference type="GO" id="GO:0005829">
    <property type="term" value="C:cytosol"/>
    <property type="evidence" value="ECO:0007669"/>
    <property type="project" value="TreeGrafter"/>
</dbReference>
<evidence type="ECO:0000256" key="4">
    <source>
        <dbReference type="ARBA" id="ARBA00023235"/>
    </source>
</evidence>
<dbReference type="InterPro" id="IPR013785">
    <property type="entry name" value="Aldolase_TIM"/>
</dbReference>
<evidence type="ECO:0000256" key="6">
    <source>
        <dbReference type="HAMAP-Rule" id="MF_01235"/>
    </source>
</evidence>
<comment type="caution">
    <text evidence="7">The sequence shown here is derived from an EMBL/GenBank/DDBJ whole genome shotgun (WGS) entry which is preliminary data.</text>
</comment>
<dbReference type="InterPro" id="IPR007260">
    <property type="entry name" value="NanE"/>
</dbReference>
<evidence type="ECO:0000313" key="8">
    <source>
        <dbReference type="Proteomes" id="UP001295420"/>
    </source>
</evidence>
<gene>
    <name evidence="6 7" type="primary">nanE</name>
    <name evidence="7" type="ORF">THF1D04_10580</name>
</gene>
<dbReference type="PANTHER" id="PTHR36204">
    <property type="entry name" value="N-ACETYLMANNOSAMINE-6-PHOSPHATE 2-EPIMERASE-RELATED"/>
    <property type="match status" value="1"/>
</dbReference>
<evidence type="ECO:0000256" key="5">
    <source>
        <dbReference type="ARBA" id="ARBA00023277"/>
    </source>
</evidence>
<keyword evidence="4 6" id="KW-0413">Isomerase</keyword>
<dbReference type="NCBIfam" id="NF002231">
    <property type="entry name" value="PRK01130.1"/>
    <property type="match status" value="1"/>
</dbReference>
<evidence type="ECO:0000256" key="2">
    <source>
        <dbReference type="ARBA" id="ARBA00002147"/>
    </source>
</evidence>
<dbReference type="EMBL" id="CAKMTQ010000001">
    <property type="protein sequence ID" value="CAH1521000.1"/>
    <property type="molecule type" value="Genomic_DNA"/>
</dbReference>
<keyword evidence="5 6" id="KW-0119">Carbohydrate metabolism</keyword>
<protein>
    <recommendedName>
        <fullName evidence="6">Putative N-acetylmannosamine-6-phosphate 2-epimerase</fullName>
        <ecNumber evidence="6">5.1.3.9</ecNumber>
    </recommendedName>
    <alternativeName>
        <fullName evidence="6">ManNAc-6-P epimerase</fullName>
    </alternativeName>
</protein>
<dbReference type="GO" id="GO:0047465">
    <property type="term" value="F:N-acylglucosamine-6-phosphate 2-epimerase activity"/>
    <property type="evidence" value="ECO:0007669"/>
    <property type="project" value="UniProtKB-EC"/>
</dbReference>
<dbReference type="InterPro" id="IPR011060">
    <property type="entry name" value="RibuloseP-bd_barrel"/>
</dbReference>
<dbReference type="EC" id="5.1.3.9" evidence="6"/>
<dbReference type="Proteomes" id="UP001295420">
    <property type="component" value="Unassembled WGS sequence"/>
</dbReference>
<dbReference type="GO" id="GO:0006053">
    <property type="term" value="P:N-acetylmannosamine catabolic process"/>
    <property type="evidence" value="ECO:0007669"/>
    <property type="project" value="TreeGrafter"/>
</dbReference>
<evidence type="ECO:0000256" key="1">
    <source>
        <dbReference type="ARBA" id="ARBA00000056"/>
    </source>
</evidence>
<organism evidence="7 8">
    <name type="scientific">Vibrio owensii</name>
    <dbReference type="NCBI Taxonomy" id="696485"/>
    <lineage>
        <taxon>Bacteria</taxon>
        <taxon>Pseudomonadati</taxon>
        <taxon>Pseudomonadota</taxon>
        <taxon>Gammaproteobacteria</taxon>
        <taxon>Vibrionales</taxon>
        <taxon>Vibrionaceae</taxon>
        <taxon>Vibrio</taxon>
    </lineage>
</organism>
<comment type="similarity">
    <text evidence="6">Belongs to the NanE family.</text>
</comment>
<dbReference type="Gene3D" id="3.20.20.70">
    <property type="entry name" value="Aldolase class I"/>
    <property type="match status" value="1"/>
</dbReference>
<comment type="function">
    <text evidence="2 6">Converts N-acetylmannosamine-6-phosphate (ManNAc-6-P) to N-acetylglucosamine-6-phosphate (GlcNAc-6-P).</text>
</comment>
<dbReference type="HAMAP" id="MF_01235">
    <property type="entry name" value="ManNAc6P_epimer"/>
    <property type="match status" value="1"/>
</dbReference>
<dbReference type="PANTHER" id="PTHR36204:SF1">
    <property type="entry name" value="N-ACETYLMANNOSAMINE-6-PHOSPHATE 2-EPIMERASE-RELATED"/>
    <property type="match status" value="1"/>
</dbReference>
<dbReference type="GO" id="GO:0019262">
    <property type="term" value="P:N-acetylneuraminate catabolic process"/>
    <property type="evidence" value="ECO:0007669"/>
    <property type="project" value="UniProtKB-UniRule"/>
</dbReference>